<comment type="caution">
    <text evidence="1">The sequence shown here is derived from an EMBL/GenBank/DDBJ whole genome shotgun (WGS) entry which is preliminary data.</text>
</comment>
<proteinExistence type="predicted"/>
<protein>
    <submittedName>
        <fullName evidence="1">16150_t:CDS:1</fullName>
    </submittedName>
</protein>
<evidence type="ECO:0000313" key="1">
    <source>
        <dbReference type="EMBL" id="CAG8541708.1"/>
    </source>
</evidence>
<dbReference type="Proteomes" id="UP000789525">
    <property type="component" value="Unassembled WGS sequence"/>
</dbReference>
<organism evidence="1 2">
    <name type="scientific">Acaulospora colombiana</name>
    <dbReference type="NCBI Taxonomy" id="27376"/>
    <lineage>
        <taxon>Eukaryota</taxon>
        <taxon>Fungi</taxon>
        <taxon>Fungi incertae sedis</taxon>
        <taxon>Mucoromycota</taxon>
        <taxon>Glomeromycotina</taxon>
        <taxon>Glomeromycetes</taxon>
        <taxon>Diversisporales</taxon>
        <taxon>Acaulosporaceae</taxon>
        <taxon>Acaulospora</taxon>
    </lineage>
</organism>
<name>A0ACA9LSH8_9GLOM</name>
<sequence>MKILSDTSDTGDRGSDGEPFQIIIQVDDDAQTEQSSSELASLDIHPVSEEDVDVSSKQIQKSVYSILRLFDKCKLTIGDIFLKGKLQEIRIQDGNFYFDTLQSLKHAEQLVPHAEKVVKFINDLKLQPFTVAEIFNLMAISEELIGSSKKQKELIVELIKRYEDSLKSLRGIFENIKMRKGNISKEKDLIPVREVEIKRIHREFKKCDREAQMYCSYLKGFFICFVIVYLYAESYRSKANDYQREMNRLKQEMERDKLVIESANDEDTKLVELYLANTICQIPSVLKYWKEHKDNLEELSHVENFGKENLNDKWTEIKKSCEDYVRFVSDILDRSGEINWG</sequence>
<reference evidence="1" key="1">
    <citation type="submission" date="2021-06" db="EMBL/GenBank/DDBJ databases">
        <authorList>
            <person name="Kallberg Y."/>
            <person name="Tangrot J."/>
            <person name="Rosling A."/>
        </authorList>
    </citation>
    <scope>NUCLEOTIDE SEQUENCE</scope>
    <source>
        <strain evidence="1">CL356</strain>
    </source>
</reference>
<dbReference type="EMBL" id="CAJVPT010007438">
    <property type="protein sequence ID" value="CAG8541708.1"/>
    <property type="molecule type" value="Genomic_DNA"/>
</dbReference>
<gene>
    <name evidence="1" type="ORF">ACOLOM_LOCUS4498</name>
</gene>
<evidence type="ECO:0000313" key="2">
    <source>
        <dbReference type="Proteomes" id="UP000789525"/>
    </source>
</evidence>
<accession>A0ACA9LSH8</accession>
<keyword evidence="2" id="KW-1185">Reference proteome</keyword>